<gene>
    <name evidence="1" type="ORF">ALO88_100979</name>
</gene>
<dbReference type="Proteomes" id="UP000050425">
    <property type="component" value="Unassembled WGS sequence"/>
</dbReference>
<proteinExistence type="predicted"/>
<dbReference type="AlphaFoldDB" id="A0A0P9K837"/>
<reference evidence="1 2" key="1">
    <citation type="submission" date="2015-09" db="EMBL/GenBank/DDBJ databases">
        <title>Genome announcement of multiple Pseudomonas syringae strains.</title>
        <authorList>
            <person name="Thakur S."/>
            <person name="Wang P.W."/>
            <person name="Gong Y."/>
            <person name="Weir B.S."/>
            <person name="Guttman D.S."/>
        </authorList>
    </citation>
    <scope>NUCLEOTIDE SEQUENCE [LARGE SCALE GENOMIC DNA]</scope>
    <source>
        <strain evidence="1 2">ICMP4303</strain>
    </source>
</reference>
<protein>
    <submittedName>
        <fullName evidence="1">Uncharacterized protein</fullName>
    </submittedName>
</protein>
<name>A0A0P9K837_9PSED</name>
<comment type="caution">
    <text evidence="1">The sequence shown here is derived from an EMBL/GenBank/DDBJ whole genome shotgun (WGS) entry which is preliminary data.</text>
</comment>
<evidence type="ECO:0000313" key="2">
    <source>
        <dbReference type="Proteomes" id="UP000050425"/>
    </source>
</evidence>
<organism evidence="1 2">
    <name type="scientific">Pseudomonas syringae pv. antirrhini</name>
    <dbReference type="NCBI Taxonomy" id="251702"/>
    <lineage>
        <taxon>Bacteria</taxon>
        <taxon>Pseudomonadati</taxon>
        <taxon>Pseudomonadota</taxon>
        <taxon>Gammaproteobacteria</taxon>
        <taxon>Pseudomonadales</taxon>
        <taxon>Pseudomonadaceae</taxon>
        <taxon>Pseudomonas</taxon>
    </lineage>
</organism>
<dbReference type="PATRIC" id="fig|251702.3.peg.3199"/>
<evidence type="ECO:0000313" key="1">
    <source>
        <dbReference type="EMBL" id="KPW51912.1"/>
    </source>
</evidence>
<sequence>MCSFITPLLADACRWMHAKADFHRPAQLSDLYYKLFSAVKKIIS</sequence>
<accession>A0A0P9K837</accession>
<dbReference type="EMBL" id="LJPT01000020">
    <property type="protein sequence ID" value="KPW51912.1"/>
    <property type="molecule type" value="Genomic_DNA"/>
</dbReference>